<dbReference type="InterPro" id="IPR035093">
    <property type="entry name" value="RelE/ParE_toxin_dom_sf"/>
</dbReference>
<protein>
    <recommendedName>
        <fullName evidence="3">Type II toxin-antitoxin system mRNA interferase toxin, RelE/StbE family</fullName>
    </recommendedName>
</protein>
<gene>
    <name evidence="1" type="ORF">A2373_03890</name>
</gene>
<evidence type="ECO:0000313" key="2">
    <source>
        <dbReference type="Proteomes" id="UP000176300"/>
    </source>
</evidence>
<evidence type="ECO:0000313" key="1">
    <source>
        <dbReference type="EMBL" id="OGH82756.1"/>
    </source>
</evidence>
<dbReference type="Gene3D" id="3.30.2310.20">
    <property type="entry name" value="RelE-like"/>
    <property type="match status" value="1"/>
</dbReference>
<dbReference type="SUPFAM" id="SSF143011">
    <property type="entry name" value="RelE-like"/>
    <property type="match status" value="1"/>
</dbReference>
<dbReference type="EMBL" id="MFQS01000030">
    <property type="protein sequence ID" value="OGH82756.1"/>
    <property type="molecule type" value="Genomic_DNA"/>
</dbReference>
<accession>A0A1F6NFI1</accession>
<organism evidence="1 2">
    <name type="scientific">Candidatus Magasanikbacteria bacterium RIFOXYB1_FULL_40_15</name>
    <dbReference type="NCBI Taxonomy" id="1798697"/>
    <lineage>
        <taxon>Bacteria</taxon>
        <taxon>Candidatus Magasanikiibacteriota</taxon>
    </lineage>
</organism>
<reference evidence="1 2" key="1">
    <citation type="journal article" date="2016" name="Nat. Commun.">
        <title>Thousands of microbial genomes shed light on interconnected biogeochemical processes in an aquifer system.</title>
        <authorList>
            <person name="Anantharaman K."/>
            <person name="Brown C.T."/>
            <person name="Hug L.A."/>
            <person name="Sharon I."/>
            <person name="Castelle C.J."/>
            <person name="Probst A.J."/>
            <person name="Thomas B.C."/>
            <person name="Singh A."/>
            <person name="Wilkins M.J."/>
            <person name="Karaoz U."/>
            <person name="Brodie E.L."/>
            <person name="Williams K.H."/>
            <person name="Hubbard S.S."/>
            <person name="Banfield J.F."/>
        </authorList>
    </citation>
    <scope>NUCLEOTIDE SEQUENCE [LARGE SCALE GENOMIC DNA]</scope>
</reference>
<evidence type="ECO:0008006" key="3">
    <source>
        <dbReference type="Google" id="ProtNLM"/>
    </source>
</evidence>
<proteinExistence type="predicted"/>
<name>A0A1F6NFI1_9BACT</name>
<comment type="caution">
    <text evidence="1">The sequence shown here is derived from an EMBL/GenBank/DDBJ whole genome shotgun (WGS) entry which is preliminary data.</text>
</comment>
<dbReference type="STRING" id="1798697.A2373_03890"/>
<sequence>MDIIYSSKFAREYKKLPKNIKTLAEEQEKIFRKDPFDSRLKTHKLNGKLTGFLSFSIAYKYRIIFELTKDKKTVYFHSVGDHDIYQ</sequence>
<dbReference type="AlphaFoldDB" id="A0A1F6NFI1"/>
<dbReference type="Proteomes" id="UP000176300">
    <property type="component" value="Unassembled WGS sequence"/>
</dbReference>